<gene>
    <name evidence="2" type="ORF">FRZ03_37805</name>
</gene>
<reference evidence="2" key="1">
    <citation type="journal article" date="2019" name="Microbiol. Resour. Announc.">
        <title>Draft Genomic Sequences of Streptomyces misionensis and Streptomyces albidoflavus, bacteria applied for phytopathogen biocontrol.</title>
        <authorList>
            <person name="Pylro V."/>
            <person name="Dias A."/>
            <person name="Andreote F."/>
            <person name="Varani A."/>
            <person name="Andreote C."/>
            <person name="Bernardo E."/>
            <person name="Martins T."/>
        </authorList>
    </citation>
    <scope>NUCLEOTIDE SEQUENCE [LARGE SCALE GENOMIC DNA]</scope>
    <source>
        <strain evidence="2">66</strain>
    </source>
</reference>
<name>A0A5C6IMZ8_9ACTN</name>
<protein>
    <submittedName>
        <fullName evidence="2">Phosphatase</fullName>
    </submittedName>
</protein>
<accession>A0A5C6IMZ8</accession>
<evidence type="ECO:0000313" key="2">
    <source>
        <dbReference type="EMBL" id="TWV29507.1"/>
    </source>
</evidence>
<dbReference type="AlphaFoldDB" id="A0A5C6IMZ8"/>
<evidence type="ECO:0000313" key="3">
    <source>
        <dbReference type="Proteomes" id="UP000320481"/>
    </source>
</evidence>
<organism evidence="2 3">
    <name type="scientific">Streptomyces misionensis</name>
    <dbReference type="NCBI Taxonomy" id="67331"/>
    <lineage>
        <taxon>Bacteria</taxon>
        <taxon>Bacillati</taxon>
        <taxon>Actinomycetota</taxon>
        <taxon>Actinomycetes</taxon>
        <taxon>Kitasatosporales</taxon>
        <taxon>Streptomycetaceae</taxon>
        <taxon>Streptomyces</taxon>
    </lineage>
</organism>
<dbReference type="Proteomes" id="UP000320481">
    <property type="component" value="Unassembled WGS sequence"/>
</dbReference>
<feature type="non-terminal residue" evidence="2">
    <location>
        <position position="57"/>
    </location>
</feature>
<keyword evidence="3" id="KW-1185">Reference proteome</keyword>
<comment type="caution">
    <text evidence="2">The sequence shown here is derived from an EMBL/GenBank/DDBJ whole genome shotgun (WGS) entry which is preliminary data.</text>
</comment>
<sequence length="57" mass="6252">MLDIPSRVRVHVETLLAAQNHMGVCDAFQHYAPVRRPRAMNAPHPPKVAGIDPTAPT</sequence>
<evidence type="ECO:0000256" key="1">
    <source>
        <dbReference type="SAM" id="MobiDB-lite"/>
    </source>
</evidence>
<feature type="region of interest" description="Disordered" evidence="1">
    <location>
        <begin position="37"/>
        <end position="57"/>
    </location>
</feature>
<dbReference type="EMBL" id="VOGW01000202">
    <property type="protein sequence ID" value="TWV29507.1"/>
    <property type="molecule type" value="Genomic_DNA"/>
</dbReference>
<proteinExistence type="predicted"/>